<dbReference type="GO" id="GO:0004674">
    <property type="term" value="F:protein serine/threonine kinase activity"/>
    <property type="evidence" value="ECO:0007669"/>
    <property type="project" value="UniProtKB-KW"/>
</dbReference>
<evidence type="ECO:0000313" key="12">
    <source>
        <dbReference type="Proteomes" id="UP000014760"/>
    </source>
</evidence>
<dbReference type="PROSITE" id="PS50011">
    <property type="entry name" value="PROTEIN_KINASE_DOM"/>
    <property type="match status" value="1"/>
</dbReference>
<evidence type="ECO:0000256" key="8">
    <source>
        <dbReference type="PROSITE-ProRule" id="PRU10141"/>
    </source>
</evidence>
<evidence type="ECO:0000256" key="1">
    <source>
        <dbReference type="ARBA" id="ARBA00004496"/>
    </source>
</evidence>
<feature type="binding site" evidence="8">
    <location>
        <position position="41"/>
    </location>
    <ligand>
        <name>ATP</name>
        <dbReference type="ChEBI" id="CHEBI:30616"/>
    </ligand>
</feature>
<dbReference type="FunFam" id="1.10.510.10:FF:000100">
    <property type="entry name" value="inhibitor of nuclear factor kappa-B kinase subunit epsilon"/>
    <property type="match status" value="1"/>
</dbReference>
<evidence type="ECO:0000259" key="9">
    <source>
        <dbReference type="PROSITE" id="PS50011"/>
    </source>
</evidence>
<dbReference type="Proteomes" id="UP000014760">
    <property type="component" value="Unassembled WGS sequence"/>
</dbReference>
<comment type="subcellular location">
    <subcellularLocation>
        <location evidence="1">Cytoplasm</location>
    </subcellularLocation>
</comment>
<dbReference type="GO" id="GO:0005524">
    <property type="term" value="F:ATP binding"/>
    <property type="evidence" value="ECO:0007669"/>
    <property type="project" value="UniProtKB-UniRule"/>
</dbReference>
<reference evidence="11" key="3">
    <citation type="submission" date="2015-06" db="UniProtKB">
        <authorList>
            <consortium name="EnsemblMetazoa"/>
        </authorList>
    </citation>
    <scope>IDENTIFICATION</scope>
</reference>
<reference evidence="10 12" key="2">
    <citation type="journal article" date="2013" name="Nature">
        <title>Insights into bilaterian evolution from three spiralian genomes.</title>
        <authorList>
            <person name="Simakov O."/>
            <person name="Marletaz F."/>
            <person name="Cho S.J."/>
            <person name="Edsinger-Gonzales E."/>
            <person name="Havlak P."/>
            <person name="Hellsten U."/>
            <person name="Kuo D.H."/>
            <person name="Larsson T."/>
            <person name="Lv J."/>
            <person name="Arendt D."/>
            <person name="Savage R."/>
            <person name="Osoegawa K."/>
            <person name="de Jong P."/>
            <person name="Grimwood J."/>
            <person name="Chapman J.A."/>
            <person name="Shapiro H."/>
            <person name="Aerts A."/>
            <person name="Otillar R.P."/>
            <person name="Terry A.Y."/>
            <person name="Boore J.L."/>
            <person name="Grigoriev I.V."/>
            <person name="Lindberg D.R."/>
            <person name="Seaver E.C."/>
            <person name="Weisblat D.A."/>
            <person name="Putnam N.H."/>
            <person name="Rokhsar D.S."/>
        </authorList>
    </citation>
    <scope>NUCLEOTIDE SEQUENCE</scope>
    <source>
        <strain evidence="10 12">I ESC-2004</strain>
    </source>
</reference>
<dbReference type="GO" id="GO:0006950">
    <property type="term" value="P:response to stress"/>
    <property type="evidence" value="ECO:0007669"/>
    <property type="project" value="UniProtKB-ARBA"/>
</dbReference>
<keyword evidence="3" id="KW-0723">Serine/threonine-protein kinase</keyword>
<dbReference type="PANTHER" id="PTHR22969:SF15">
    <property type="entry name" value="FI05319P"/>
    <property type="match status" value="1"/>
</dbReference>
<dbReference type="FunFam" id="3.30.200.20:FF:000106">
    <property type="entry name" value="serine/threonine-protein kinase TBK1 isoform X1"/>
    <property type="match status" value="1"/>
</dbReference>
<dbReference type="EMBL" id="KB311026">
    <property type="protein sequence ID" value="ELT90194.1"/>
    <property type="molecule type" value="Genomic_DNA"/>
</dbReference>
<dbReference type="InterPro" id="IPR051180">
    <property type="entry name" value="IKK"/>
</dbReference>
<evidence type="ECO:0000256" key="4">
    <source>
        <dbReference type="ARBA" id="ARBA00022679"/>
    </source>
</evidence>
<dbReference type="SMART" id="SM00220">
    <property type="entry name" value="S_TKc"/>
    <property type="match status" value="1"/>
</dbReference>
<dbReference type="OMA" id="HIAMETE"/>
<name>R7T917_CAPTE</name>
<accession>R7T917</accession>
<dbReference type="Pfam" id="PF18396">
    <property type="entry name" value="TBK1_ULD"/>
    <property type="match status" value="1"/>
</dbReference>
<evidence type="ECO:0000256" key="7">
    <source>
        <dbReference type="ARBA" id="ARBA00022840"/>
    </source>
</evidence>
<dbReference type="PANTHER" id="PTHR22969">
    <property type="entry name" value="IKB KINASE"/>
    <property type="match status" value="1"/>
</dbReference>
<dbReference type="Gene3D" id="3.30.200.20">
    <property type="entry name" value="Phosphorylase Kinase, domain 1"/>
    <property type="match status" value="1"/>
</dbReference>
<keyword evidence="7 8" id="KW-0067">ATP-binding</keyword>
<keyword evidence="5 8" id="KW-0547">Nucleotide-binding</keyword>
<dbReference type="CDD" id="cd12219">
    <property type="entry name" value="Ubl_TBK1_like"/>
    <property type="match status" value="1"/>
</dbReference>
<evidence type="ECO:0000256" key="2">
    <source>
        <dbReference type="ARBA" id="ARBA00022490"/>
    </source>
</evidence>
<evidence type="ECO:0000256" key="6">
    <source>
        <dbReference type="ARBA" id="ARBA00022777"/>
    </source>
</evidence>
<organism evidence="10">
    <name type="scientific">Capitella teleta</name>
    <name type="common">Polychaete worm</name>
    <dbReference type="NCBI Taxonomy" id="283909"/>
    <lineage>
        <taxon>Eukaryota</taxon>
        <taxon>Metazoa</taxon>
        <taxon>Spiralia</taxon>
        <taxon>Lophotrochozoa</taxon>
        <taxon>Annelida</taxon>
        <taxon>Polychaeta</taxon>
        <taxon>Sedentaria</taxon>
        <taxon>Scolecida</taxon>
        <taxon>Capitellidae</taxon>
        <taxon>Capitella</taxon>
    </lineage>
</organism>
<dbReference type="EMBL" id="AMQN01014500">
    <property type="status" value="NOT_ANNOTATED_CDS"/>
    <property type="molecule type" value="Genomic_DNA"/>
</dbReference>
<dbReference type="EnsemblMetazoa" id="CapteT124995">
    <property type="protein sequence ID" value="CapteP124995"/>
    <property type="gene ID" value="CapteG124995"/>
</dbReference>
<keyword evidence="6" id="KW-0418">Kinase</keyword>
<reference evidence="12" key="1">
    <citation type="submission" date="2012-12" db="EMBL/GenBank/DDBJ databases">
        <authorList>
            <person name="Hellsten U."/>
            <person name="Grimwood J."/>
            <person name="Chapman J.A."/>
            <person name="Shapiro H."/>
            <person name="Aerts A."/>
            <person name="Otillar R.P."/>
            <person name="Terry A.Y."/>
            <person name="Boore J.L."/>
            <person name="Simakov O."/>
            <person name="Marletaz F."/>
            <person name="Cho S.-J."/>
            <person name="Edsinger-Gonzales E."/>
            <person name="Havlak P."/>
            <person name="Kuo D.-H."/>
            <person name="Larsson T."/>
            <person name="Lv J."/>
            <person name="Arendt D."/>
            <person name="Savage R."/>
            <person name="Osoegawa K."/>
            <person name="de Jong P."/>
            <person name="Lindberg D.R."/>
            <person name="Seaver E.C."/>
            <person name="Weisblat D.A."/>
            <person name="Putnam N.H."/>
            <person name="Grigoriev I.V."/>
            <person name="Rokhsar D.S."/>
        </authorList>
    </citation>
    <scope>NUCLEOTIDE SEQUENCE</scope>
    <source>
        <strain evidence="12">I ESC-2004</strain>
    </source>
</reference>
<evidence type="ECO:0000313" key="11">
    <source>
        <dbReference type="EnsemblMetazoa" id="CapteP124995"/>
    </source>
</evidence>
<dbReference type="SUPFAM" id="SSF56112">
    <property type="entry name" value="Protein kinase-like (PK-like)"/>
    <property type="match status" value="1"/>
</dbReference>
<keyword evidence="12" id="KW-1185">Reference proteome</keyword>
<dbReference type="InterPro" id="IPR011009">
    <property type="entry name" value="Kinase-like_dom_sf"/>
</dbReference>
<evidence type="ECO:0000313" key="10">
    <source>
        <dbReference type="EMBL" id="ELT90194.1"/>
    </source>
</evidence>
<evidence type="ECO:0000256" key="3">
    <source>
        <dbReference type="ARBA" id="ARBA00022527"/>
    </source>
</evidence>
<dbReference type="InterPro" id="IPR000719">
    <property type="entry name" value="Prot_kinase_dom"/>
</dbReference>
<sequence>MSQLRGSQNYIWSLMDVLGQGATGAVYRARHKKNGEVFAVKTFNHLSQMRPISVQMREFEVLKKLDHKNIVRLLAIEEETSTRSKVLIMELCTGGSLYNMLDNPENSFGILESEFFNVLNDLASGMKHIRDQGIVHRDIKPGNIMRYIDENGRSIYKLTDFGAARELQEEEEFMSLYGTEEYLYPDIYERAVLRRPSSKMFDGSVDLWSLGVTLYHLATGQLPFRPFGGRKNKETMYQITADKQPGVISGYQETENGPIKWSTDLPVNCRLSLGARCLVRPLFAGLMETNPNRMWSFDMFFEKAKEIFSHQVVHVFSLLQCEMLHVYLKSNDSIAHLQDGLASQTKVLACNQRLLFENCDFSHYVTPLQPIASYPKTSHDSPIFLFYNEQSDCALQPEFTIRTSPSFNAASLASSSFQLLFLP</sequence>
<dbReference type="InterPro" id="IPR017441">
    <property type="entry name" value="Protein_kinase_ATP_BS"/>
</dbReference>
<proteinExistence type="predicted"/>
<dbReference type="GO" id="GO:0010628">
    <property type="term" value="P:positive regulation of gene expression"/>
    <property type="evidence" value="ECO:0007669"/>
    <property type="project" value="UniProtKB-ARBA"/>
</dbReference>
<dbReference type="InterPro" id="IPR041087">
    <property type="entry name" value="TBK1_ULD"/>
</dbReference>
<gene>
    <name evidence="10" type="ORF">CAPTEDRAFT_124995</name>
</gene>
<dbReference type="OrthoDB" id="10013850at2759"/>
<dbReference type="HOGENOM" id="CLU_000288_101_0_1"/>
<dbReference type="PROSITE" id="PS00107">
    <property type="entry name" value="PROTEIN_KINASE_ATP"/>
    <property type="match status" value="1"/>
</dbReference>
<dbReference type="Gene3D" id="3.10.20.90">
    <property type="entry name" value="Phosphatidylinositol 3-kinase Catalytic Subunit, Chain A, domain 1"/>
    <property type="match status" value="1"/>
</dbReference>
<keyword evidence="2" id="KW-0963">Cytoplasm</keyword>
<protein>
    <recommendedName>
        <fullName evidence="9">Protein kinase domain-containing protein</fullName>
    </recommendedName>
</protein>
<dbReference type="STRING" id="283909.R7T917"/>
<dbReference type="GO" id="GO:0045089">
    <property type="term" value="P:positive regulation of innate immune response"/>
    <property type="evidence" value="ECO:0007669"/>
    <property type="project" value="UniProtKB-ARBA"/>
</dbReference>
<dbReference type="AlphaFoldDB" id="R7T917"/>
<dbReference type="Pfam" id="PF00069">
    <property type="entry name" value="Pkinase"/>
    <property type="match status" value="1"/>
</dbReference>
<dbReference type="GO" id="GO:0005737">
    <property type="term" value="C:cytoplasm"/>
    <property type="evidence" value="ECO:0007669"/>
    <property type="project" value="UniProtKB-SubCell"/>
</dbReference>
<dbReference type="FunCoup" id="R7T917">
    <property type="interactions" value="1266"/>
</dbReference>
<feature type="domain" description="Protein kinase" evidence="9">
    <location>
        <begin position="12"/>
        <end position="313"/>
    </location>
</feature>
<dbReference type="Gene3D" id="1.10.510.10">
    <property type="entry name" value="Transferase(Phosphotransferase) domain 1"/>
    <property type="match status" value="1"/>
</dbReference>
<keyword evidence="4" id="KW-0808">Transferase</keyword>
<evidence type="ECO:0000256" key="5">
    <source>
        <dbReference type="ARBA" id="ARBA00022741"/>
    </source>
</evidence>
<dbReference type="GO" id="GO:0009967">
    <property type="term" value="P:positive regulation of signal transduction"/>
    <property type="evidence" value="ECO:0007669"/>
    <property type="project" value="UniProtKB-ARBA"/>
</dbReference>